<dbReference type="EMBL" id="CP061281">
    <property type="protein sequence ID" value="QNS06133.1"/>
    <property type="molecule type" value="Genomic_DNA"/>
</dbReference>
<dbReference type="InterPro" id="IPR025714">
    <property type="entry name" value="Methyltranfer_dom"/>
</dbReference>
<dbReference type="GO" id="GO:0032259">
    <property type="term" value="P:methylation"/>
    <property type="evidence" value="ECO:0007669"/>
    <property type="project" value="UniProtKB-KW"/>
</dbReference>
<organism evidence="2 3">
    <name type="scientific">Streptomyces xanthii</name>
    <dbReference type="NCBI Taxonomy" id="2768069"/>
    <lineage>
        <taxon>Bacteria</taxon>
        <taxon>Bacillati</taxon>
        <taxon>Actinomycetota</taxon>
        <taxon>Actinomycetes</taxon>
        <taxon>Kitasatosporales</taxon>
        <taxon>Streptomycetaceae</taxon>
        <taxon>Streptomyces</taxon>
    </lineage>
</organism>
<dbReference type="AlphaFoldDB" id="A0A7H1BBM8"/>
<protein>
    <submittedName>
        <fullName evidence="2">Class I SAM-dependent methyltransferase</fullName>
    </submittedName>
</protein>
<dbReference type="InterPro" id="IPR050723">
    <property type="entry name" value="CFA/CMAS"/>
</dbReference>
<keyword evidence="3" id="KW-1185">Reference proteome</keyword>
<gene>
    <name evidence="2" type="ORF">IAG42_22860</name>
</gene>
<dbReference type="InterPro" id="IPR029063">
    <property type="entry name" value="SAM-dependent_MTases_sf"/>
</dbReference>
<dbReference type="Gene3D" id="3.40.50.150">
    <property type="entry name" value="Vaccinia Virus protein VP39"/>
    <property type="match status" value="1"/>
</dbReference>
<accession>A0A7H1BBM8</accession>
<dbReference type="KEGG" id="sxn:IAG42_22860"/>
<evidence type="ECO:0000313" key="3">
    <source>
        <dbReference type="Proteomes" id="UP000516428"/>
    </source>
</evidence>
<name>A0A7H1BBM8_9ACTN</name>
<evidence type="ECO:0000313" key="2">
    <source>
        <dbReference type="EMBL" id="QNS06133.1"/>
    </source>
</evidence>
<dbReference type="CDD" id="cd02440">
    <property type="entry name" value="AdoMet_MTases"/>
    <property type="match status" value="1"/>
</dbReference>
<dbReference type="SUPFAM" id="SSF53335">
    <property type="entry name" value="S-adenosyl-L-methionine-dependent methyltransferases"/>
    <property type="match status" value="1"/>
</dbReference>
<proteinExistence type="predicted"/>
<dbReference type="PANTHER" id="PTHR43667:SF2">
    <property type="entry name" value="FATTY ACID C-METHYL TRANSFERASE"/>
    <property type="match status" value="1"/>
</dbReference>
<dbReference type="PANTHER" id="PTHR43667">
    <property type="entry name" value="CYCLOPROPANE-FATTY-ACYL-PHOSPHOLIPID SYNTHASE"/>
    <property type="match status" value="1"/>
</dbReference>
<keyword evidence="2" id="KW-0489">Methyltransferase</keyword>
<dbReference type="RefSeq" id="WP_188338817.1">
    <property type="nucleotide sequence ID" value="NZ_CP061281.1"/>
</dbReference>
<keyword evidence="2" id="KW-0808">Transferase</keyword>
<reference evidence="2 3" key="1">
    <citation type="submission" date="2020-09" db="EMBL/GenBank/DDBJ databases">
        <title>A novel species.</title>
        <authorList>
            <person name="Gao J."/>
        </authorList>
    </citation>
    <scope>NUCLEOTIDE SEQUENCE [LARGE SCALE GENOMIC DNA]</scope>
    <source>
        <strain evidence="2 3">CRXT-Y-14</strain>
    </source>
</reference>
<dbReference type="Pfam" id="PF13847">
    <property type="entry name" value="Methyltransf_31"/>
    <property type="match status" value="1"/>
</dbReference>
<dbReference type="GO" id="GO:0008168">
    <property type="term" value="F:methyltransferase activity"/>
    <property type="evidence" value="ECO:0007669"/>
    <property type="project" value="UniProtKB-KW"/>
</dbReference>
<evidence type="ECO:0000259" key="1">
    <source>
        <dbReference type="Pfam" id="PF13847"/>
    </source>
</evidence>
<feature type="domain" description="Methyltransferase" evidence="1">
    <location>
        <begin position="36"/>
        <end position="144"/>
    </location>
</feature>
<dbReference type="Proteomes" id="UP000516428">
    <property type="component" value="Chromosome"/>
</dbReference>
<sequence length="246" mass="26959">MTPEMISNLAHTRHPIKSPLGDASVRQLLDRVLPRDGGRVLDLGCGTAEWLLRALETRPGLRAVGVDLSEKSLEIARAAAEARGVADRLELHCQKAEEYTSPEPFDAVLSVGSAHAFGGLLPTLEGARARLAPTGSVLIGDGYWLSEPTAEAVEVLGEFTDLASTVDRVVGEGWVPVYGHASTRQELDHYEWSLWGTLAEWALDHPGHEDGAEVLDWSHARRDEWLHAYRDSFGFLTLVLRRTPAL</sequence>